<organism evidence="1 2">
    <name type="scientific">Salinibacter ruber</name>
    <dbReference type="NCBI Taxonomy" id="146919"/>
    <lineage>
        <taxon>Bacteria</taxon>
        <taxon>Pseudomonadati</taxon>
        <taxon>Rhodothermota</taxon>
        <taxon>Rhodothermia</taxon>
        <taxon>Rhodothermales</taxon>
        <taxon>Salinibacteraceae</taxon>
        <taxon>Salinibacter</taxon>
    </lineage>
</organism>
<gene>
    <name evidence="1" type="ORF">GGP61_001366</name>
</gene>
<accession>A0A9X2QB46</accession>
<comment type="caution">
    <text evidence="1">The sequence shown here is derived from an EMBL/GenBank/DDBJ whole genome shotgun (WGS) entry which is preliminary data.</text>
</comment>
<evidence type="ECO:0000313" key="1">
    <source>
        <dbReference type="EMBL" id="MCS3709762.1"/>
    </source>
</evidence>
<dbReference type="RefSeq" id="WP_259123591.1">
    <property type="nucleotide sequence ID" value="NZ_JANTZO010000005.1"/>
</dbReference>
<name>A0A9X2QB46_9BACT</name>
<proteinExistence type="predicted"/>
<dbReference type="Proteomes" id="UP001155057">
    <property type="component" value="Unassembled WGS sequence"/>
</dbReference>
<dbReference type="AlphaFoldDB" id="A0A9X2QB46"/>
<reference evidence="1" key="1">
    <citation type="submission" date="2022-08" db="EMBL/GenBank/DDBJ databases">
        <title>Genomic Encyclopedia of Type Strains, Phase V (KMG-V): Genome sequencing to study the core and pangenomes of soil and plant-associated prokaryotes.</title>
        <authorList>
            <person name="Whitman W."/>
        </authorList>
    </citation>
    <scope>NUCLEOTIDE SEQUENCE</scope>
    <source>
        <strain evidence="1">SP3049</strain>
    </source>
</reference>
<protein>
    <submittedName>
        <fullName evidence="1">Uncharacterized protein</fullName>
    </submittedName>
</protein>
<dbReference type="EMBL" id="JANUAE010000004">
    <property type="protein sequence ID" value="MCS3709762.1"/>
    <property type="molecule type" value="Genomic_DNA"/>
</dbReference>
<sequence>MQYLVTTVYAERDYMEGPSFFLLPVDEKIIGTFHFLEEKVQALKNQDSGIVTIERWLPRPAIWVEYDESLEDVAQNRDIVELTDEEVEELGPKSVDVQTIHVRPEQGSSDPEAYVEARHGNIRVESRSFTSRDLRGSPATSEGE</sequence>
<evidence type="ECO:0000313" key="2">
    <source>
        <dbReference type="Proteomes" id="UP001155057"/>
    </source>
</evidence>